<feature type="transmembrane region" description="Helical" evidence="1">
    <location>
        <begin position="54"/>
        <end position="76"/>
    </location>
</feature>
<feature type="transmembrane region" description="Helical" evidence="1">
    <location>
        <begin position="350"/>
        <end position="377"/>
    </location>
</feature>
<keyword evidence="1" id="KW-0812">Transmembrane</keyword>
<feature type="transmembrane region" description="Helical" evidence="1">
    <location>
        <begin position="389"/>
        <end position="406"/>
    </location>
</feature>
<feature type="transmembrane region" description="Helical" evidence="1">
    <location>
        <begin position="412"/>
        <end position="429"/>
    </location>
</feature>
<evidence type="ECO:0000313" key="2">
    <source>
        <dbReference type="EMBL" id="GMQ30451.1"/>
    </source>
</evidence>
<evidence type="ECO:0008006" key="4">
    <source>
        <dbReference type="Google" id="ProtNLM"/>
    </source>
</evidence>
<name>A0ABQ6PS34_9BACT</name>
<keyword evidence="1" id="KW-1133">Transmembrane helix</keyword>
<comment type="caution">
    <text evidence="2">The sequence shown here is derived from an EMBL/GenBank/DDBJ whole genome shotgun (WGS) entry which is preliminary data.</text>
</comment>
<sequence length="455" mass="51410">MFGPWRSDFVQVKMMTIRKSQLFNYSFSLILCELSESVLLFSGVFLFAFGQGEAIGVIGLLDTFLLCCFAIGNALADSYHNFYARTKHHSRLPLAKGVFNRSIRIFLGQGLKVFVLTALLGALLSGWMSSDSIEMLLGSLPFLLLLVLVFFLGLSHHALLVGMGQLKTVGVLALISIVLNTSLVLSFQVLGWDSLDPVKIVLLSGIISEMVWVILLRIQVYRWFRAVPRSPRKSLRVDRVVIKAAFLPGLSVFFFYLFTYLFMGYLTICCASAELMYFSMVFALWSVMMAPANGVYEAALHLFSKEWSSGNLERFEATKRAVTTLSFLLSLGVFFSLSWVLIYTMPEDRYLLLILGLLPGLALLNSQTKFGFLSLFVQLKIARFSRLKVLYALLIFVFMGLGYFLFELNTLNLIISLVLGQIVLCLLLTQKKNWKNWLLPQFATFPLIKSDLYRT</sequence>
<accession>A0ABQ6PS34</accession>
<feature type="transmembrane region" description="Helical" evidence="1">
    <location>
        <begin position="22"/>
        <end position="48"/>
    </location>
</feature>
<feature type="transmembrane region" description="Helical" evidence="1">
    <location>
        <begin position="135"/>
        <end position="154"/>
    </location>
</feature>
<feature type="transmembrane region" description="Helical" evidence="1">
    <location>
        <begin position="200"/>
        <end position="220"/>
    </location>
</feature>
<feature type="transmembrane region" description="Helical" evidence="1">
    <location>
        <begin position="240"/>
        <end position="263"/>
    </location>
</feature>
<feature type="transmembrane region" description="Helical" evidence="1">
    <location>
        <begin position="275"/>
        <end position="300"/>
    </location>
</feature>
<gene>
    <name evidence="2" type="ORF">Aconfl_30940</name>
</gene>
<keyword evidence="1" id="KW-0472">Membrane</keyword>
<proteinExistence type="predicted"/>
<feature type="transmembrane region" description="Helical" evidence="1">
    <location>
        <begin position="166"/>
        <end position="188"/>
    </location>
</feature>
<feature type="transmembrane region" description="Helical" evidence="1">
    <location>
        <begin position="321"/>
        <end position="344"/>
    </location>
</feature>
<keyword evidence="3" id="KW-1185">Reference proteome</keyword>
<organism evidence="2 3">
    <name type="scientific">Algoriphagus confluentis</name>
    <dbReference type="NCBI Taxonomy" id="1697556"/>
    <lineage>
        <taxon>Bacteria</taxon>
        <taxon>Pseudomonadati</taxon>
        <taxon>Bacteroidota</taxon>
        <taxon>Cytophagia</taxon>
        <taxon>Cytophagales</taxon>
        <taxon>Cyclobacteriaceae</taxon>
        <taxon>Algoriphagus</taxon>
    </lineage>
</organism>
<dbReference type="RefSeq" id="WP_338225153.1">
    <property type="nucleotide sequence ID" value="NZ_BTPD01000010.1"/>
</dbReference>
<reference evidence="2 3" key="1">
    <citation type="submission" date="2023-08" db="EMBL/GenBank/DDBJ databases">
        <title>Draft genome sequence of Algoriphagus confluentis.</title>
        <authorList>
            <person name="Takatani N."/>
            <person name="Hosokawa M."/>
            <person name="Sawabe T."/>
        </authorList>
    </citation>
    <scope>NUCLEOTIDE SEQUENCE [LARGE SCALE GENOMIC DNA]</scope>
    <source>
        <strain evidence="2 3">NBRC 111222</strain>
    </source>
</reference>
<evidence type="ECO:0000313" key="3">
    <source>
        <dbReference type="Proteomes" id="UP001338309"/>
    </source>
</evidence>
<dbReference type="EMBL" id="BTPD01000010">
    <property type="protein sequence ID" value="GMQ30451.1"/>
    <property type="molecule type" value="Genomic_DNA"/>
</dbReference>
<feature type="transmembrane region" description="Helical" evidence="1">
    <location>
        <begin position="111"/>
        <end position="129"/>
    </location>
</feature>
<dbReference type="Proteomes" id="UP001338309">
    <property type="component" value="Unassembled WGS sequence"/>
</dbReference>
<protein>
    <recommendedName>
        <fullName evidence="4">Membrane protein involved in the export of O-antigen and teichoic acid</fullName>
    </recommendedName>
</protein>
<evidence type="ECO:0000256" key="1">
    <source>
        <dbReference type="SAM" id="Phobius"/>
    </source>
</evidence>